<reference evidence="2 3" key="1">
    <citation type="submission" date="2018-03" db="EMBL/GenBank/DDBJ databases">
        <title>Genomic Encyclopedia of Archaeal and Bacterial Type Strains, Phase II (KMG-II): from individual species to whole genera.</title>
        <authorList>
            <person name="Goeker M."/>
        </authorList>
    </citation>
    <scope>NUCLEOTIDE SEQUENCE [LARGE SCALE GENOMIC DNA]</scope>
    <source>
        <strain evidence="2 3">DSM 44720</strain>
    </source>
</reference>
<protein>
    <submittedName>
        <fullName evidence="2">Uncharacterized protein</fullName>
    </submittedName>
</protein>
<dbReference type="AlphaFoldDB" id="A0A2T0SPP7"/>
<evidence type="ECO:0000313" key="2">
    <source>
        <dbReference type="EMBL" id="PRY35389.1"/>
    </source>
</evidence>
<evidence type="ECO:0000313" key="3">
    <source>
        <dbReference type="Proteomes" id="UP000239494"/>
    </source>
</evidence>
<dbReference type="OrthoDB" id="2660825at2"/>
<name>A0A2T0SPP7_9PSEU</name>
<dbReference type="EMBL" id="PVTF01000014">
    <property type="protein sequence ID" value="PRY35389.1"/>
    <property type="molecule type" value="Genomic_DNA"/>
</dbReference>
<feature type="region of interest" description="Disordered" evidence="1">
    <location>
        <begin position="41"/>
        <end position="68"/>
    </location>
</feature>
<comment type="caution">
    <text evidence="2">The sequence shown here is derived from an EMBL/GenBank/DDBJ whole genome shotgun (WGS) entry which is preliminary data.</text>
</comment>
<proteinExistence type="predicted"/>
<organism evidence="2 3">
    <name type="scientific">Umezawaea tangerina</name>
    <dbReference type="NCBI Taxonomy" id="84725"/>
    <lineage>
        <taxon>Bacteria</taxon>
        <taxon>Bacillati</taxon>
        <taxon>Actinomycetota</taxon>
        <taxon>Actinomycetes</taxon>
        <taxon>Pseudonocardiales</taxon>
        <taxon>Pseudonocardiaceae</taxon>
        <taxon>Umezawaea</taxon>
    </lineage>
</organism>
<gene>
    <name evidence="2" type="ORF">CLV43_114307</name>
</gene>
<evidence type="ECO:0000256" key="1">
    <source>
        <dbReference type="SAM" id="MobiDB-lite"/>
    </source>
</evidence>
<sequence>MGYNTDYTGRVTVAPPLNEHEIAYLRKFSETRRMARGHGPYFVDGSGKDGPGAGIDVQDSNRQPEGQPGVWCDWVPTEDGAGIEWDGVEKFYNGELWMAYLINTFLMPGAAVQLELQEPVPGRFYPDEFKHFTFDHLVSGVIEAQGDRAADRWDIVVENNSVSVRPYQVSARADG</sequence>
<dbReference type="Proteomes" id="UP000239494">
    <property type="component" value="Unassembled WGS sequence"/>
</dbReference>
<accession>A0A2T0SPP7</accession>
<dbReference type="RefSeq" id="WP_106193932.1">
    <property type="nucleotide sequence ID" value="NZ_PVTF01000014.1"/>
</dbReference>
<keyword evidence="3" id="KW-1185">Reference proteome</keyword>